<sequence>MSGVGRVVMGLLGAGLESRMTINNERDLEGMKLAGKVVARTLEALKTAVEPGITPADLDTLAGEIFAQYGAFSAPRAEYNAPVNVFVSVNEDIVHGLPTHRPLAAGDVVCIDVTPNVGGYVADAAVTVAVPPVSPVATRLIACAEAAFAQAMKAARAGRPLNGIGRAIETEVARRGFTLLRELQGHGVGRAIHEKPEVPNFYHPALQKPLHEGLVIAVEPMVSSGRNWRTKTLRDGWTISTTDGGIAAHFEHTIMITKGAPLILTA</sequence>
<dbReference type="PRINTS" id="PR00599">
    <property type="entry name" value="MAPEPTIDASE"/>
</dbReference>
<evidence type="ECO:0000256" key="6">
    <source>
        <dbReference type="HAMAP-Rule" id="MF_01974"/>
    </source>
</evidence>
<keyword evidence="4 6" id="KW-0479">Metal-binding</keyword>
<evidence type="ECO:0000256" key="4">
    <source>
        <dbReference type="ARBA" id="ARBA00022723"/>
    </source>
</evidence>
<dbReference type="InterPro" id="IPR000994">
    <property type="entry name" value="Pept_M24"/>
</dbReference>
<dbReference type="EC" id="3.4.11.18" evidence="6 7"/>
<evidence type="ECO:0000259" key="8">
    <source>
        <dbReference type="Pfam" id="PF00557"/>
    </source>
</evidence>
<dbReference type="Gene3D" id="3.90.230.10">
    <property type="entry name" value="Creatinase/methionine aminopeptidase superfamily"/>
    <property type="match status" value="1"/>
</dbReference>
<comment type="cofactor">
    <cofactor evidence="6">
        <name>Co(2+)</name>
        <dbReference type="ChEBI" id="CHEBI:48828"/>
    </cofactor>
    <cofactor evidence="6">
        <name>Zn(2+)</name>
        <dbReference type="ChEBI" id="CHEBI:29105"/>
    </cofactor>
    <cofactor evidence="6">
        <name>Mn(2+)</name>
        <dbReference type="ChEBI" id="CHEBI:29035"/>
    </cofactor>
    <cofactor evidence="6">
        <name>Fe(2+)</name>
        <dbReference type="ChEBI" id="CHEBI:29033"/>
    </cofactor>
    <text evidence="6">Binds 2 divalent metal cations per subunit. Has a high-affinity and a low affinity metal-binding site. The true nature of the physiological cofactor is under debate. The enzyme is active with cobalt, zinc, manganese or divalent iron ions. Most likely, methionine aminopeptidases function as mononuclear Fe(2+)-metalloproteases under physiological conditions, and the catalytically relevant metal-binding site has been assigned to the histidine-containing high-affinity site.</text>
</comment>
<feature type="binding site" evidence="6">
    <location>
        <position position="193"/>
    </location>
    <ligand>
        <name>substrate</name>
    </ligand>
</feature>
<dbReference type="InterPro" id="IPR001714">
    <property type="entry name" value="Pept_M24_MAP"/>
</dbReference>
<dbReference type="GO" id="GO:0004177">
    <property type="term" value="F:aminopeptidase activity"/>
    <property type="evidence" value="ECO:0007669"/>
    <property type="project" value="UniProtKB-KW"/>
</dbReference>
<dbReference type="PANTHER" id="PTHR43330:SF13">
    <property type="entry name" value="METHIONINE AMINOPEPTIDASE 2"/>
    <property type="match status" value="1"/>
</dbReference>
<feature type="binding site" evidence="6">
    <location>
        <position position="251"/>
    </location>
    <ligand>
        <name>a divalent metal cation</name>
        <dbReference type="ChEBI" id="CHEBI:60240"/>
        <label>2</label>
        <note>catalytic</note>
    </ligand>
</feature>
<dbReference type="NCBIfam" id="TIGR00500">
    <property type="entry name" value="met_pdase_I"/>
    <property type="match status" value="1"/>
</dbReference>
<comment type="subunit">
    <text evidence="6">Monomer.</text>
</comment>
<dbReference type="Proteomes" id="UP001064971">
    <property type="component" value="Chromosome"/>
</dbReference>
<feature type="domain" description="Peptidase M24" evidence="8">
    <location>
        <begin position="29"/>
        <end position="258"/>
    </location>
</feature>
<comment type="similarity">
    <text evidence="6">Belongs to the peptidase M24A family. Methionine aminopeptidase type 1 subfamily.</text>
</comment>
<dbReference type="HAMAP" id="MF_01974">
    <property type="entry name" value="MetAP_1"/>
    <property type="match status" value="1"/>
</dbReference>
<keyword evidence="10" id="KW-1185">Reference proteome</keyword>
<evidence type="ECO:0000313" key="9">
    <source>
        <dbReference type="EMBL" id="BDP42400.1"/>
    </source>
</evidence>
<keyword evidence="5 6" id="KW-0378">Hydrolase</keyword>
<dbReference type="PANTHER" id="PTHR43330">
    <property type="entry name" value="METHIONINE AMINOPEPTIDASE"/>
    <property type="match status" value="1"/>
</dbReference>
<evidence type="ECO:0000256" key="1">
    <source>
        <dbReference type="ARBA" id="ARBA00002521"/>
    </source>
</evidence>
<keyword evidence="2 6" id="KW-0031">Aminopeptidase</keyword>
<keyword evidence="3 6" id="KW-0645">Protease</keyword>
<accession>A0ABN6RGE1</accession>
<proteinExistence type="inferred from homology"/>
<feature type="binding site" evidence="6">
    <location>
        <position position="112"/>
    </location>
    <ligand>
        <name>a divalent metal cation</name>
        <dbReference type="ChEBI" id="CHEBI:60240"/>
        <label>1</label>
    </ligand>
</feature>
<dbReference type="SUPFAM" id="SSF55920">
    <property type="entry name" value="Creatinase/aminopeptidase"/>
    <property type="match status" value="1"/>
</dbReference>
<dbReference type="EMBL" id="AP026560">
    <property type="protein sequence ID" value="BDP42400.1"/>
    <property type="molecule type" value="Genomic_DNA"/>
</dbReference>
<dbReference type="Pfam" id="PF00557">
    <property type="entry name" value="Peptidase_M24"/>
    <property type="match status" value="1"/>
</dbReference>
<evidence type="ECO:0000256" key="2">
    <source>
        <dbReference type="ARBA" id="ARBA00022438"/>
    </source>
</evidence>
<feature type="binding site" evidence="6">
    <location>
        <position position="219"/>
    </location>
    <ligand>
        <name>a divalent metal cation</name>
        <dbReference type="ChEBI" id="CHEBI:60240"/>
        <label>2</label>
        <note>catalytic</note>
    </ligand>
</feature>
<evidence type="ECO:0000256" key="5">
    <source>
        <dbReference type="ARBA" id="ARBA00022801"/>
    </source>
</evidence>
<dbReference type="InterPro" id="IPR002467">
    <property type="entry name" value="Pept_M24A_MAP1"/>
</dbReference>
<name>A0ABN6RGE1_9DEIO</name>
<dbReference type="InterPro" id="IPR036005">
    <property type="entry name" value="Creatinase/aminopeptidase-like"/>
</dbReference>
<feature type="binding site" evidence="6">
    <location>
        <position position="186"/>
    </location>
    <ligand>
        <name>a divalent metal cation</name>
        <dbReference type="ChEBI" id="CHEBI:60240"/>
        <label>2</label>
        <note>catalytic</note>
    </ligand>
</feature>
<reference evidence="9" key="1">
    <citation type="submission" date="2022-07" db="EMBL/GenBank/DDBJ databases">
        <title>Complete Genome Sequence of the Radioresistant Bacterium Deinococcus aetherius ST0316, Isolated from the Air Dust collected in Lower Stratosphere above Japan.</title>
        <authorList>
            <person name="Satoh K."/>
            <person name="Hagiwara K."/>
            <person name="Katsumata K."/>
            <person name="Kubo A."/>
            <person name="Yokobori S."/>
            <person name="Yamagishi A."/>
            <person name="Oono Y."/>
            <person name="Narumi I."/>
        </authorList>
    </citation>
    <scope>NUCLEOTIDE SEQUENCE</scope>
    <source>
        <strain evidence="9">ST0316</strain>
    </source>
</reference>
<evidence type="ECO:0000313" key="10">
    <source>
        <dbReference type="Proteomes" id="UP001064971"/>
    </source>
</evidence>
<comment type="function">
    <text evidence="1 6">Removes the N-terminal methionine from nascent proteins. The N-terminal methionine is often cleaved when the second residue in the primary sequence is small and uncharged (Met-Ala-, Cys, Gly, Pro, Ser, Thr, or Val). Requires deformylation of the N(alpha)-formylated initiator methionine before it can be hydrolyzed.</text>
</comment>
<feature type="binding site" evidence="6">
    <location>
        <position position="123"/>
    </location>
    <ligand>
        <name>a divalent metal cation</name>
        <dbReference type="ChEBI" id="CHEBI:60240"/>
        <label>1</label>
    </ligand>
</feature>
<feature type="binding site" evidence="6">
    <location>
        <position position="95"/>
    </location>
    <ligand>
        <name>substrate</name>
    </ligand>
</feature>
<organism evidence="9 10">
    <name type="scientific">Deinococcus aetherius</name>
    <dbReference type="NCBI Taxonomy" id="200252"/>
    <lineage>
        <taxon>Bacteria</taxon>
        <taxon>Thermotogati</taxon>
        <taxon>Deinococcota</taxon>
        <taxon>Deinococci</taxon>
        <taxon>Deinococcales</taxon>
        <taxon>Deinococcaceae</taxon>
        <taxon>Deinococcus</taxon>
    </lineage>
</organism>
<feature type="binding site" evidence="6">
    <location>
        <position position="123"/>
    </location>
    <ligand>
        <name>a divalent metal cation</name>
        <dbReference type="ChEBI" id="CHEBI:60240"/>
        <label>2</label>
        <note>catalytic</note>
    </ligand>
</feature>
<protein>
    <recommendedName>
        <fullName evidence="6 7">Methionine aminopeptidase</fullName>
        <shortName evidence="6">MAP</shortName>
        <shortName evidence="6">MetAP</shortName>
        <ecNumber evidence="6 7">3.4.11.18</ecNumber>
    </recommendedName>
    <alternativeName>
        <fullName evidence="6">Peptidase M</fullName>
    </alternativeName>
</protein>
<feature type="binding site" evidence="6">
    <location>
        <position position="251"/>
    </location>
    <ligand>
        <name>a divalent metal cation</name>
        <dbReference type="ChEBI" id="CHEBI:60240"/>
        <label>1</label>
    </ligand>
</feature>
<evidence type="ECO:0000256" key="7">
    <source>
        <dbReference type="RuleBase" id="RU003653"/>
    </source>
</evidence>
<gene>
    <name evidence="9" type="primary">map1</name>
    <name evidence="6" type="synonym">map</name>
    <name evidence="9" type="ORF">DAETH_23690</name>
</gene>
<evidence type="ECO:0000256" key="3">
    <source>
        <dbReference type="ARBA" id="ARBA00022670"/>
    </source>
</evidence>
<comment type="catalytic activity">
    <reaction evidence="6 7">
        <text>Release of N-terminal amino acids, preferentially methionine, from peptides and arylamides.</text>
        <dbReference type="EC" id="3.4.11.18"/>
    </reaction>
</comment>